<dbReference type="AlphaFoldDB" id="A0A0Q3MIX8"/>
<evidence type="ECO:0000313" key="2">
    <source>
        <dbReference type="EMBL" id="KQK82455.1"/>
    </source>
</evidence>
<gene>
    <name evidence="2" type="ORF">AAES_71137</name>
</gene>
<accession>A0A0Q3MIX8</accession>
<dbReference type="EMBL" id="LMAW01001869">
    <property type="protein sequence ID" value="KQK82455.1"/>
    <property type="molecule type" value="Genomic_DNA"/>
</dbReference>
<keyword evidence="3" id="KW-1185">Reference proteome</keyword>
<evidence type="ECO:0000256" key="1">
    <source>
        <dbReference type="SAM" id="Phobius"/>
    </source>
</evidence>
<comment type="caution">
    <text evidence="2">The sequence shown here is derived from an EMBL/GenBank/DDBJ whole genome shotgun (WGS) entry which is preliminary data.</text>
</comment>
<proteinExistence type="predicted"/>
<feature type="transmembrane region" description="Helical" evidence="1">
    <location>
        <begin position="99"/>
        <end position="121"/>
    </location>
</feature>
<evidence type="ECO:0000313" key="3">
    <source>
        <dbReference type="Proteomes" id="UP000051836"/>
    </source>
</evidence>
<reference evidence="2 3" key="1">
    <citation type="submission" date="2015-10" db="EMBL/GenBank/DDBJ databases">
        <authorList>
            <person name="Gilbert D.G."/>
        </authorList>
    </citation>
    <scope>NUCLEOTIDE SEQUENCE [LARGE SCALE GENOMIC DNA]</scope>
    <source>
        <strain evidence="2">FVVF132</strain>
    </source>
</reference>
<organism evidence="2 3">
    <name type="scientific">Amazona aestiva</name>
    <name type="common">Blue-fronted Amazon parrot</name>
    <dbReference type="NCBI Taxonomy" id="12930"/>
    <lineage>
        <taxon>Eukaryota</taxon>
        <taxon>Metazoa</taxon>
        <taxon>Chordata</taxon>
        <taxon>Craniata</taxon>
        <taxon>Vertebrata</taxon>
        <taxon>Euteleostomi</taxon>
        <taxon>Archelosauria</taxon>
        <taxon>Archosauria</taxon>
        <taxon>Dinosauria</taxon>
        <taxon>Saurischia</taxon>
        <taxon>Theropoda</taxon>
        <taxon>Coelurosauria</taxon>
        <taxon>Aves</taxon>
        <taxon>Neognathae</taxon>
        <taxon>Neoaves</taxon>
        <taxon>Telluraves</taxon>
        <taxon>Australaves</taxon>
        <taxon>Psittaciformes</taxon>
        <taxon>Psittacidae</taxon>
        <taxon>Amazona</taxon>
    </lineage>
</organism>
<name>A0A0Q3MIX8_AMAAE</name>
<sequence>MLIRKWHTLIRRCIEFGPPEELPGFGSEGRRYFPAVLSSASVRKLKTHPHHHIDILTSPSLSLILTFILILTLSLILSLILTLTLLLILTLTFTLSPSLLLILTLILTPSPSLLLILTLILTPRPGSTTPRCNSPAQPGLQLTHSSQCKAEEENRFYDSDILHQFGLQKEAFVSWR</sequence>
<keyword evidence="1" id="KW-0472">Membrane</keyword>
<protein>
    <submittedName>
        <fullName evidence="2">Uncharacterized protein</fullName>
    </submittedName>
</protein>
<feature type="transmembrane region" description="Helical" evidence="1">
    <location>
        <begin position="63"/>
        <end position="93"/>
    </location>
</feature>
<dbReference type="Proteomes" id="UP000051836">
    <property type="component" value="Unassembled WGS sequence"/>
</dbReference>
<keyword evidence="1" id="KW-0812">Transmembrane</keyword>
<keyword evidence="1" id="KW-1133">Transmembrane helix</keyword>